<proteinExistence type="predicted"/>
<name>A0A1Y2SVG3_9BIFI</name>
<dbReference type="Proteomes" id="UP000243540">
    <property type="component" value="Unassembled WGS sequence"/>
</dbReference>
<comment type="caution">
    <text evidence="1">The sequence shown here is derived from an EMBL/GenBank/DDBJ whole genome shotgun (WGS) entry which is preliminary data.</text>
</comment>
<gene>
    <name evidence="1" type="ORF">B9T39_03840</name>
</gene>
<reference evidence="1 2" key="1">
    <citation type="submission" date="2017-04" db="EMBL/GenBank/DDBJ databases">
        <title>Draft genome sequences of Alloscardovia macacae UMA81211 and UMA81212 isolated from the feces of a rhesus macaque (Macaca mulatta).</title>
        <authorList>
            <person name="Albert K."/>
            <person name="Sela D.A."/>
        </authorList>
    </citation>
    <scope>NUCLEOTIDE SEQUENCE [LARGE SCALE GENOMIC DNA]</scope>
    <source>
        <strain evidence="1 2">UMA81212</strain>
    </source>
</reference>
<sequence length="71" mass="8080">MEKICLSKIQAETMVDELITVEQAITEAVKSAPWLPALRWVRKLEAVHSCLLLALDQLDCDRERMGNDGKR</sequence>
<dbReference type="STRING" id="1160091.B9T39_03840"/>
<evidence type="ECO:0000313" key="2">
    <source>
        <dbReference type="Proteomes" id="UP000243540"/>
    </source>
</evidence>
<protein>
    <submittedName>
        <fullName evidence="1">Uncharacterized protein</fullName>
    </submittedName>
</protein>
<organism evidence="1 2">
    <name type="scientific">Alloscardovia macacae</name>
    <dbReference type="NCBI Taxonomy" id="1160091"/>
    <lineage>
        <taxon>Bacteria</taxon>
        <taxon>Bacillati</taxon>
        <taxon>Actinomycetota</taxon>
        <taxon>Actinomycetes</taxon>
        <taxon>Bifidobacteriales</taxon>
        <taxon>Bifidobacteriaceae</taxon>
        <taxon>Alloscardovia</taxon>
    </lineage>
</organism>
<dbReference type="EMBL" id="NEKC01000007">
    <property type="protein sequence ID" value="OTA29259.1"/>
    <property type="molecule type" value="Genomic_DNA"/>
</dbReference>
<dbReference type="AlphaFoldDB" id="A0A1Y2SVG3"/>
<evidence type="ECO:0000313" key="1">
    <source>
        <dbReference type="EMBL" id="OTA29259.1"/>
    </source>
</evidence>
<accession>A0A1Y2SVG3</accession>